<feature type="transmembrane region" description="Helical" evidence="6">
    <location>
        <begin position="320"/>
        <end position="339"/>
    </location>
</feature>
<evidence type="ECO:0000256" key="6">
    <source>
        <dbReference type="SAM" id="Phobius"/>
    </source>
</evidence>
<evidence type="ECO:0000256" key="1">
    <source>
        <dbReference type="ARBA" id="ARBA00004141"/>
    </source>
</evidence>
<dbReference type="InterPro" id="IPR036259">
    <property type="entry name" value="MFS_trans_sf"/>
</dbReference>
<evidence type="ECO:0000313" key="9">
    <source>
        <dbReference type="Proteomes" id="UP000053593"/>
    </source>
</evidence>
<feature type="transmembrane region" description="Helical" evidence="6">
    <location>
        <begin position="284"/>
        <end position="308"/>
    </location>
</feature>
<keyword evidence="9" id="KW-1185">Reference proteome</keyword>
<evidence type="ECO:0000259" key="7">
    <source>
        <dbReference type="PROSITE" id="PS50850"/>
    </source>
</evidence>
<feature type="region of interest" description="Disordered" evidence="5">
    <location>
        <begin position="517"/>
        <end position="536"/>
    </location>
</feature>
<feature type="domain" description="Major facilitator superfamily (MFS) profile" evidence="7">
    <location>
        <begin position="26"/>
        <end position="465"/>
    </location>
</feature>
<keyword evidence="4 6" id="KW-0472">Membrane</keyword>
<accession>A0A0D0CT90</accession>
<feature type="transmembrane region" description="Helical" evidence="6">
    <location>
        <begin position="114"/>
        <end position="135"/>
    </location>
</feature>
<dbReference type="AlphaFoldDB" id="A0A0D0CT90"/>
<feature type="transmembrane region" description="Helical" evidence="6">
    <location>
        <begin position="88"/>
        <end position="108"/>
    </location>
</feature>
<dbReference type="GO" id="GO:0005886">
    <property type="term" value="C:plasma membrane"/>
    <property type="evidence" value="ECO:0007669"/>
    <property type="project" value="TreeGrafter"/>
</dbReference>
<dbReference type="Pfam" id="PF07690">
    <property type="entry name" value="MFS_1"/>
    <property type="match status" value="1"/>
</dbReference>
<dbReference type="Proteomes" id="UP000053593">
    <property type="component" value="Unassembled WGS sequence"/>
</dbReference>
<feature type="transmembrane region" description="Helical" evidence="6">
    <location>
        <begin position="380"/>
        <end position="399"/>
    </location>
</feature>
<dbReference type="Gene3D" id="1.20.1720.10">
    <property type="entry name" value="Multidrug resistance protein D"/>
    <property type="match status" value="1"/>
</dbReference>
<feature type="transmembrane region" description="Helical" evidence="6">
    <location>
        <begin position="411"/>
        <end position="434"/>
    </location>
</feature>
<feature type="transmembrane region" description="Helical" evidence="6">
    <location>
        <begin position="59"/>
        <end position="81"/>
    </location>
</feature>
<feature type="transmembrane region" description="Helical" evidence="6">
    <location>
        <begin position="246"/>
        <end position="263"/>
    </location>
</feature>
<feature type="transmembrane region" description="Helical" evidence="6">
    <location>
        <begin position="351"/>
        <end position="368"/>
    </location>
</feature>
<evidence type="ECO:0000313" key="8">
    <source>
        <dbReference type="EMBL" id="KIK58928.1"/>
    </source>
</evidence>
<dbReference type="GO" id="GO:0022857">
    <property type="term" value="F:transmembrane transporter activity"/>
    <property type="evidence" value="ECO:0007669"/>
    <property type="project" value="InterPro"/>
</dbReference>
<comment type="subcellular location">
    <subcellularLocation>
        <location evidence="1">Membrane</location>
        <topology evidence="1">Multi-pass membrane protein</topology>
    </subcellularLocation>
</comment>
<dbReference type="PANTHER" id="PTHR23501">
    <property type="entry name" value="MAJOR FACILITATOR SUPERFAMILY"/>
    <property type="match status" value="1"/>
</dbReference>
<dbReference type="SUPFAM" id="SSF103473">
    <property type="entry name" value="MFS general substrate transporter"/>
    <property type="match status" value="1"/>
</dbReference>
<evidence type="ECO:0000256" key="5">
    <source>
        <dbReference type="SAM" id="MobiDB-lite"/>
    </source>
</evidence>
<dbReference type="OrthoDB" id="3437016at2759"/>
<feature type="transmembrane region" description="Helical" evidence="6">
    <location>
        <begin position="215"/>
        <end position="234"/>
    </location>
</feature>
<proteinExistence type="predicted"/>
<dbReference type="InterPro" id="IPR011701">
    <property type="entry name" value="MFS"/>
</dbReference>
<evidence type="ECO:0000256" key="3">
    <source>
        <dbReference type="ARBA" id="ARBA00022989"/>
    </source>
</evidence>
<protein>
    <recommendedName>
        <fullName evidence="7">Major facilitator superfamily (MFS) profile domain-containing protein</fullName>
    </recommendedName>
</protein>
<sequence>MSQGTTPDENILESQLPKRDWRFWCIILSISISNFTSYLDMAVSTALPEISHELGGNGFVWVGSAYAVASTAILPLSGGLAQIFGRRITLLGALLLFALGSALSGAASSMPFLIGARTVQGIGAGGIAGLNQIVVSDLVPLRDRGTFSGILALFAMMAVCSAPVIAGALTDHGKWRWLFYLNLFTSGLCGALIGLLLNLKRPAGTLSQKLREIDWLGNLIIILASISLGIGLTWAGTEHPWGSSQTLVPVILGLFGMVLFYLWEKIVARHPLVPFSLMNSWTVVSGYMQTLIHSLLVFALVFYLPVYFQACKGDSPTRSGVVSFGISLTIAPLGIIAGASVTRLQVYRPQMWAGWMIIMIGMGLMSTLHADSLVATSVGFQVVVGVGLGILLTTTYFPVLAPLPVSANAQALSFFIFCRNFGQIWGITIGATILQNELKKHLPLTFLAQFPEGSAIAYQIIPQIKQLEPELQSQVQISFSDSLDVIWQVCIGIAGLGLLMSTVMKHHQLHNATDDKWAMENQREKESIPDRASEIV</sequence>
<name>A0A0D0CT90_9AGAR</name>
<feature type="transmembrane region" description="Helical" evidence="6">
    <location>
        <begin position="177"/>
        <end position="199"/>
    </location>
</feature>
<keyword evidence="2 6" id="KW-0812">Transmembrane</keyword>
<organism evidence="8 9">
    <name type="scientific">Collybiopsis luxurians FD-317 M1</name>
    <dbReference type="NCBI Taxonomy" id="944289"/>
    <lineage>
        <taxon>Eukaryota</taxon>
        <taxon>Fungi</taxon>
        <taxon>Dikarya</taxon>
        <taxon>Basidiomycota</taxon>
        <taxon>Agaricomycotina</taxon>
        <taxon>Agaricomycetes</taxon>
        <taxon>Agaricomycetidae</taxon>
        <taxon>Agaricales</taxon>
        <taxon>Marasmiineae</taxon>
        <taxon>Omphalotaceae</taxon>
        <taxon>Collybiopsis</taxon>
        <taxon>Collybiopsis luxurians</taxon>
    </lineage>
</organism>
<dbReference type="EMBL" id="KN834782">
    <property type="protein sequence ID" value="KIK58928.1"/>
    <property type="molecule type" value="Genomic_DNA"/>
</dbReference>
<feature type="transmembrane region" description="Helical" evidence="6">
    <location>
        <begin position="147"/>
        <end position="165"/>
    </location>
</feature>
<dbReference type="PANTHER" id="PTHR23501:SF102">
    <property type="entry name" value="DRUG TRANSPORTER, PUTATIVE (AFU_ORTHOLOGUE AFUA_3G08530)-RELATED"/>
    <property type="match status" value="1"/>
</dbReference>
<feature type="transmembrane region" description="Helical" evidence="6">
    <location>
        <begin position="485"/>
        <end position="504"/>
    </location>
</feature>
<reference evidence="8 9" key="1">
    <citation type="submission" date="2014-04" db="EMBL/GenBank/DDBJ databases">
        <title>Evolutionary Origins and Diversification of the Mycorrhizal Mutualists.</title>
        <authorList>
            <consortium name="DOE Joint Genome Institute"/>
            <consortium name="Mycorrhizal Genomics Consortium"/>
            <person name="Kohler A."/>
            <person name="Kuo A."/>
            <person name="Nagy L.G."/>
            <person name="Floudas D."/>
            <person name="Copeland A."/>
            <person name="Barry K.W."/>
            <person name="Cichocki N."/>
            <person name="Veneault-Fourrey C."/>
            <person name="LaButti K."/>
            <person name="Lindquist E.A."/>
            <person name="Lipzen A."/>
            <person name="Lundell T."/>
            <person name="Morin E."/>
            <person name="Murat C."/>
            <person name="Riley R."/>
            <person name="Ohm R."/>
            <person name="Sun H."/>
            <person name="Tunlid A."/>
            <person name="Henrissat B."/>
            <person name="Grigoriev I.V."/>
            <person name="Hibbett D.S."/>
            <person name="Martin F."/>
        </authorList>
    </citation>
    <scope>NUCLEOTIDE SEQUENCE [LARGE SCALE GENOMIC DNA]</scope>
    <source>
        <strain evidence="8 9">FD-317 M1</strain>
    </source>
</reference>
<feature type="transmembrane region" description="Helical" evidence="6">
    <location>
        <begin position="21"/>
        <end position="39"/>
    </location>
</feature>
<keyword evidence="3 6" id="KW-1133">Transmembrane helix</keyword>
<dbReference type="Gene3D" id="1.20.1250.20">
    <property type="entry name" value="MFS general substrate transporter like domains"/>
    <property type="match status" value="1"/>
</dbReference>
<dbReference type="PROSITE" id="PS50850">
    <property type="entry name" value="MFS"/>
    <property type="match status" value="1"/>
</dbReference>
<dbReference type="HOGENOM" id="CLU_000960_22_0_1"/>
<evidence type="ECO:0000256" key="4">
    <source>
        <dbReference type="ARBA" id="ARBA00023136"/>
    </source>
</evidence>
<gene>
    <name evidence="8" type="ORF">GYMLUDRAFT_44966</name>
</gene>
<evidence type="ECO:0000256" key="2">
    <source>
        <dbReference type="ARBA" id="ARBA00022692"/>
    </source>
</evidence>
<dbReference type="InterPro" id="IPR020846">
    <property type="entry name" value="MFS_dom"/>
</dbReference>